<name>A0A9N9I0S5_9GLOM</name>
<feature type="compositionally biased region" description="Basic and acidic residues" evidence="1">
    <location>
        <begin position="68"/>
        <end position="85"/>
    </location>
</feature>
<feature type="region of interest" description="Disordered" evidence="1">
    <location>
        <begin position="64"/>
        <end position="85"/>
    </location>
</feature>
<feature type="region of interest" description="Disordered" evidence="1">
    <location>
        <begin position="1"/>
        <end position="31"/>
    </location>
</feature>
<feature type="compositionally biased region" description="Basic and acidic residues" evidence="1">
    <location>
        <begin position="10"/>
        <end position="31"/>
    </location>
</feature>
<comment type="caution">
    <text evidence="2">The sequence shown here is derived from an EMBL/GenBank/DDBJ whole genome shotgun (WGS) entry which is preliminary data.</text>
</comment>
<dbReference type="AlphaFoldDB" id="A0A9N9I0S5"/>
<evidence type="ECO:0000313" key="2">
    <source>
        <dbReference type="EMBL" id="CAG8715488.1"/>
    </source>
</evidence>
<reference evidence="2" key="1">
    <citation type="submission" date="2021-06" db="EMBL/GenBank/DDBJ databases">
        <authorList>
            <person name="Kallberg Y."/>
            <person name="Tangrot J."/>
            <person name="Rosling A."/>
        </authorList>
    </citation>
    <scope>NUCLEOTIDE SEQUENCE</scope>
    <source>
        <strain evidence="2">MA453B</strain>
    </source>
</reference>
<gene>
    <name evidence="2" type="ORF">DERYTH_LOCUS13902</name>
</gene>
<dbReference type="Proteomes" id="UP000789405">
    <property type="component" value="Unassembled WGS sequence"/>
</dbReference>
<evidence type="ECO:0000313" key="3">
    <source>
        <dbReference type="Proteomes" id="UP000789405"/>
    </source>
</evidence>
<feature type="non-terminal residue" evidence="2">
    <location>
        <position position="262"/>
    </location>
</feature>
<sequence length="262" mass="30101">MSASTSQNKDFIEVKIEDPEIKDESKDEGDEKMMPSKYFAIKFKLQMYIIENLNKEGLVTENNPELKNNLKSDNDTDLEDDKKTSYRELSSAPTAFKFTDKQLNLIKNEHENILKWSIAVSDKLTSLPKFRLLTISCINLKDIKYYKGNPTGIHPIGTLNHGFTFVFMINDDYSISNIEELPIEYGGIVKLFSKNDKITNQNVEKDNDKQIIDKTSQNDGHLLIILTLSGIHKYHINMKNKFINISEEYDKACHDAYDTICG</sequence>
<keyword evidence="3" id="KW-1185">Reference proteome</keyword>
<dbReference type="EMBL" id="CAJVPY010010108">
    <property type="protein sequence ID" value="CAG8715488.1"/>
    <property type="molecule type" value="Genomic_DNA"/>
</dbReference>
<organism evidence="2 3">
    <name type="scientific">Dentiscutata erythropus</name>
    <dbReference type="NCBI Taxonomy" id="1348616"/>
    <lineage>
        <taxon>Eukaryota</taxon>
        <taxon>Fungi</taxon>
        <taxon>Fungi incertae sedis</taxon>
        <taxon>Mucoromycota</taxon>
        <taxon>Glomeromycotina</taxon>
        <taxon>Glomeromycetes</taxon>
        <taxon>Diversisporales</taxon>
        <taxon>Gigasporaceae</taxon>
        <taxon>Dentiscutata</taxon>
    </lineage>
</organism>
<evidence type="ECO:0000256" key="1">
    <source>
        <dbReference type="SAM" id="MobiDB-lite"/>
    </source>
</evidence>
<dbReference type="OrthoDB" id="10559988at2759"/>
<proteinExistence type="predicted"/>
<accession>A0A9N9I0S5</accession>
<protein>
    <submittedName>
        <fullName evidence="2">12211_t:CDS:1</fullName>
    </submittedName>
</protein>